<evidence type="ECO:0000256" key="3">
    <source>
        <dbReference type="ARBA" id="ARBA00012966"/>
    </source>
</evidence>
<sequence length="153" mass="17207">MTERTLIIVKPDGIQRHLAGEIIRRFEKKGLKLVAAKFVQISEELAGQLYAVHRGKPFFEGLIKYLSSAPVLVTVWEAQGVINMARKMIGATFGYDAEPGTIRGDFSCSRGYNLIHGSDSPESAEQEIKLFFSPDEIIDYELTDAHWLYGRND</sequence>
<evidence type="ECO:0000256" key="1">
    <source>
        <dbReference type="ARBA" id="ARBA00001946"/>
    </source>
</evidence>
<keyword evidence="6" id="KW-0418">Kinase</keyword>
<keyword evidence="7" id="KW-0067">ATP-binding</keyword>
<evidence type="ECO:0000256" key="4">
    <source>
        <dbReference type="ARBA" id="ARBA00022679"/>
    </source>
</evidence>
<dbReference type="Gene3D" id="3.30.70.141">
    <property type="entry name" value="Nucleoside diphosphate kinase-like domain"/>
    <property type="match status" value="1"/>
</dbReference>
<organism evidence="9">
    <name type="scientific">marine sediment metagenome</name>
    <dbReference type="NCBI Taxonomy" id="412755"/>
    <lineage>
        <taxon>unclassified sequences</taxon>
        <taxon>metagenomes</taxon>
        <taxon>ecological metagenomes</taxon>
    </lineage>
</organism>
<dbReference type="SUPFAM" id="SSF54919">
    <property type="entry name" value="Nucleoside diphosphate kinase, NDK"/>
    <property type="match status" value="1"/>
</dbReference>
<reference evidence="9" key="1">
    <citation type="journal article" date="2014" name="Front. Microbiol.">
        <title>High frequency of phylogenetically diverse reductive dehalogenase-homologous genes in deep subseafloor sedimentary metagenomes.</title>
        <authorList>
            <person name="Kawai M."/>
            <person name="Futagami T."/>
            <person name="Toyoda A."/>
            <person name="Takaki Y."/>
            <person name="Nishi S."/>
            <person name="Hori S."/>
            <person name="Arai W."/>
            <person name="Tsubouchi T."/>
            <person name="Morono Y."/>
            <person name="Uchiyama I."/>
            <person name="Ito T."/>
            <person name="Fujiyama A."/>
            <person name="Inagaki F."/>
            <person name="Takami H."/>
        </authorList>
    </citation>
    <scope>NUCLEOTIDE SEQUENCE</scope>
    <source>
        <strain evidence="9">Expedition CK06-06</strain>
    </source>
</reference>
<comment type="caution">
    <text evidence="9">The sequence shown here is derived from an EMBL/GenBank/DDBJ whole genome shotgun (WGS) entry which is preliminary data.</text>
</comment>
<dbReference type="InterPro" id="IPR036850">
    <property type="entry name" value="NDK-like_dom_sf"/>
</dbReference>
<dbReference type="GO" id="GO:0006228">
    <property type="term" value="P:UTP biosynthetic process"/>
    <property type="evidence" value="ECO:0007669"/>
    <property type="project" value="InterPro"/>
</dbReference>
<dbReference type="PRINTS" id="PR01243">
    <property type="entry name" value="NUCDPKINASE"/>
</dbReference>
<dbReference type="SMART" id="SM00562">
    <property type="entry name" value="NDK"/>
    <property type="match status" value="1"/>
</dbReference>
<evidence type="ECO:0000259" key="8">
    <source>
        <dbReference type="SMART" id="SM00562"/>
    </source>
</evidence>
<dbReference type="EMBL" id="BARV01004421">
    <property type="protein sequence ID" value="GAI17904.1"/>
    <property type="molecule type" value="Genomic_DNA"/>
</dbReference>
<feature type="domain" description="Nucleoside diphosphate kinase-like" evidence="8">
    <location>
        <begin position="2"/>
        <end position="139"/>
    </location>
</feature>
<comment type="similarity">
    <text evidence="2">Belongs to the NDK family.</text>
</comment>
<dbReference type="PROSITE" id="PS00469">
    <property type="entry name" value="NDPK"/>
    <property type="match status" value="1"/>
</dbReference>
<dbReference type="EC" id="2.7.4.6" evidence="3"/>
<dbReference type="GO" id="GO:0004550">
    <property type="term" value="F:nucleoside diphosphate kinase activity"/>
    <property type="evidence" value="ECO:0007669"/>
    <property type="project" value="UniProtKB-EC"/>
</dbReference>
<dbReference type="InterPro" id="IPR034907">
    <property type="entry name" value="NDK-like_dom"/>
</dbReference>
<proteinExistence type="inferred from homology"/>
<evidence type="ECO:0000256" key="6">
    <source>
        <dbReference type="ARBA" id="ARBA00022777"/>
    </source>
</evidence>
<dbReference type="CDD" id="cd04413">
    <property type="entry name" value="NDPk_I"/>
    <property type="match status" value="1"/>
</dbReference>
<dbReference type="PANTHER" id="PTHR11349">
    <property type="entry name" value="NUCLEOSIDE DIPHOSPHATE KINASE"/>
    <property type="match status" value="1"/>
</dbReference>
<dbReference type="GO" id="GO:0006183">
    <property type="term" value="P:GTP biosynthetic process"/>
    <property type="evidence" value="ECO:0007669"/>
    <property type="project" value="InterPro"/>
</dbReference>
<protein>
    <recommendedName>
        <fullName evidence="3">nucleoside-diphosphate kinase</fullName>
        <ecNumber evidence="3">2.7.4.6</ecNumber>
    </recommendedName>
</protein>
<evidence type="ECO:0000256" key="2">
    <source>
        <dbReference type="ARBA" id="ARBA00008142"/>
    </source>
</evidence>
<keyword evidence="4" id="KW-0808">Transferase</keyword>
<name>X1NGV0_9ZZZZ</name>
<dbReference type="InterPro" id="IPR023005">
    <property type="entry name" value="Nucleoside_diP_kinase_AS"/>
</dbReference>
<comment type="cofactor">
    <cofactor evidence="1">
        <name>Mg(2+)</name>
        <dbReference type="ChEBI" id="CHEBI:18420"/>
    </cofactor>
</comment>
<dbReference type="AlphaFoldDB" id="X1NGV0"/>
<evidence type="ECO:0000256" key="5">
    <source>
        <dbReference type="ARBA" id="ARBA00022741"/>
    </source>
</evidence>
<dbReference type="HAMAP" id="MF_00451">
    <property type="entry name" value="NDP_kinase"/>
    <property type="match status" value="1"/>
</dbReference>
<dbReference type="GO" id="GO:0005524">
    <property type="term" value="F:ATP binding"/>
    <property type="evidence" value="ECO:0007669"/>
    <property type="project" value="UniProtKB-KW"/>
</dbReference>
<dbReference type="Pfam" id="PF00334">
    <property type="entry name" value="NDK"/>
    <property type="match status" value="1"/>
</dbReference>
<gene>
    <name evidence="9" type="ORF">S06H3_09839</name>
</gene>
<dbReference type="PROSITE" id="PS51374">
    <property type="entry name" value="NDPK_LIKE"/>
    <property type="match status" value="1"/>
</dbReference>
<dbReference type="InterPro" id="IPR001564">
    <property type="entry name" value="Nucleoside_diP_kinase"/>
</dbReference>
<dbReference type="NCBIfam" id="NF001908">
    <property type="entry name" value="PRK00668.1"/>
    <property type="match status" value="1"/>
</dbReference>
<evidence type="ECO:0000313" key="9">
    <source>
        <dbReference type="EMBL" id="GAI17904.1"/>
    </source>
</evidence>
<dbReference type="GO" id="GO:0006241">
    <property type="term" value="P:CTP biosynthetic process"/>
    <property type="evidence" value="ECO:0007669"/>
    <property type="project" value="InterPro"/>
</dbReference>
<keyword evidence="5" id="KW-0547">Nucleotide-binding</keyword>
<evidence type="ECO:0000256" key="7">
    <source>
        <dbReference type="ARBA" id="ARBA00022840"/>
    </source>
</evidence>
<dbReference type="FunFam" id="3.30.70.141:FF:000002">
    <property type="entry name" value="Nucleoside diphosphate kinase"/>
    <property type="match status" value="1"/>
</dbReference>
<accession>X1NGV0</accession>